<sequence length="147" mass="16054">ALLSIVNQNNINLISTISINNDLIKFGVDRVSLCAISVIKFGFQITGTDTILNDLRTEFYYTPQCNCCCDCGPGIAEALYLHGLGIPYDLVIQDTLFLSDGILAGFGTINDLKLAAVDSNLAIFYDEKTNIYFGIPTCRIAKFTPKA</sequence>
<evidence type="ECO:0000313" key="1">
    <source>
        <dbReference type="EMBL" id="MER3123752.1"/>
    </source>
</evidence>
<comment type="caution">
    <text evidence="1">The sequence shown here is derived from an EMBL/GenBank/DDBJ whole genome shotgun (WGS) entry which is preliminary data.</text>
</comment>
<dbReference type="EMBL" id="JBEOME010000112">
    <property type="protein sequence ID" value="MER3123752.1"/>
    <property type="molecule type" value="Genomic_DNA"/>
</dbReference>
<dbReference type="RefSeq" id="WP_350387136.1">
    <property type="nucleotide sequence ID" value="NZ_JBEOME010000112.1"/>
</dbReference>
<feature type="non-terminal residue" evidence="1">
    <location>
        <position position="1"/>
    </location>
</feature>
<dbReference type="Proteomes" id="UP001467674">
    <property type="component" value="Unassembled WGS sequence"/>
</dbReference>
<evidence type="ECO:0008006" key="3">
    <source>
        <dbReference type="Google" id="ProtNLM"/>
    </source>
</evidence>
<protein>
    <recommendedName>
        <fullName evidence="3">DUF362 domain-containing protein</fullName>
    </recommendedName>
</protein>
<proteinExistence type="predicted"/>
<gene>
    <name evidence="1" type="ORF">ABQG71_21690</name>
</gene>
<reference evidence="1 2" key="1">
    <citation type="submission" date="2024-06" db="EMBL/GenBank/DDBJ databases">
        <title>Construction of an artificial bacterial consortium using nitrogen cycle bacteria from Cuatro Cienegas Basin and a mangrove forest.</title>
        <authorList>
            <person name="Aguilera-Najera D."/>
            <person name="Marquez-Cianci L."/>
            <person name="Martinez-Perez E."/>
            <person name="Rosas-Barrera M."/>
            <person name="Rodriguez-Cruz U.E."/>
            <person name="Tapia-Lopez R."/>
            <person name="Eguiarte L.E."/>
            <person name="Souza-Saldivar V."/>
        </authorList>
    </citation>
    <scope>NUCLEOTIDE SEQUENCE [LARGE SCALE GENOMIC DNA]</scope>
    <source>
        <strain evidence="1 2">S14-15</strain>
    </source>
</reference>
<keyword evidence="2" id="KW-1185">Reference proteome</keyword>
<organism evidence="1 2">
    <name type="scientific">Bacillus altitudinis</name>
    <dbReference type="NCBI Taxonomy" id="293387"/>
    <lineage>
        <taxon>Bacteria</taxon>
        <taxon>Bacillati</taxon>
        <taxon>Bacillota</taxon>
        <taxon>Bacilli</taxon>
        <taxon>Bacillales</taxon>
        <taxon>Bacillaceae</taxon>
        <taxon>Bacillus</taxon>
    </lineage>
</organism>
<accession>A0ABV1SB25</accession>
<evidence type="ECO:0000313" key="2">
    <source>
        <dbReference type="Proteomes" id="UP001467674"/>
    </source>
</evidence>
<name>A0ABV1SB25_BACAB</name>